<dbReference type="InterPro" id="IPR005532">
    <property type="entry name" value="SUMF_dom"/>
</dbReference>
<dbReference type="InterPro" id="IPR051043">
    <property type="entry name" value="Sulfatase_Mod_Factor_Kinase"/>
</dbReference>
<accession>A0A382EZE3</accession>
<feature type="non-terminal residue" evidence="2">
    <location>
        <position position="1"/>
    </location>
</feature>
<dbReference type="Gene3D" id="3.90.1580.10">
    <property type="entry name" value="paralog of FGE (formylglycine-generating enzyme)"/>
    <property type="match status" value="1"/>
</dbReference>
<reference evidence="2" key="1">
    <citation type="submission" date="2018-05" db="EMBL/GenBank/DDBJ databases">
        <authorList>
            <person name="Lanie J.A."/>
            <person name="Ng W.-L."/>
            <person name="Kazmierczak K.M."/>
            <person name="Andrzejewski T.M."/>
            <person name="Davidsen T.M."/>
            <person name="Wayne K.J."/>
            <person name="Tettelin H."/>
            <person name="Glass J.I."/>
            <person name="Rusch D."/>
            <person name="Podicherti R."/>
            <person name="Tsui H.-C.T."/>
            <person name="Winkler M.E."/>
        </authorList>
    </citation>
    <scope>NUCLEOTIDE SEQUENCE</scope>
</reference>
<sequence>KPVVFNPSISMSEFKPGQFTRVTGARQRVSITRGFWMGTHEITQREFESVMGSNPSFFKGETLPVDKVSFEQAVAFCKAITTGDRKERRIATNMIYRLPTEAEWEYACLAGATTAFSFGDSEAEADAHAWSAENADDKTNPVGQKKPNANGLYDMHGNVWEWVMDWFAPHPKAEQLVDPSGPPEGKHRVFKGGGWYHEAKFARSSSRFMMEPGMSINFVGFRVALVETP</sequence>
<dbReference type="Pfam" id="PF03781">
    <property type="entry name" value="FGE-sulfatase"/>
    <property type="match status" value="1"/>
</dbReference>
<gene>
    <name evidence="2" type="ORF">METZ01_LOCUS208338</name>
</gene>
<dbReference type="InterPro" id="IPR016187">
    <property type="entry name" value="CTDL_fold"/>
</dbReference>
<dbReference type="SUPFAM" id="SSF56436">
    <property type="entry name" value="C-type lectin-like"/>
    <property type="match status" value="1"/>
</dbReference>
<dbReference type="EMBL" id="UINC01046896">
    <property type="protein sequence ID" value="SVB55484.1"/>
    <property type="molecule type" value="Genomic_DNA"/>
</dbReference>
<dbReference type="PANTHER" id="PTHR23150:SF19">
    <property type="entry name" value="FORMYLGLYCINE-GENERATING ENZYME"/>
    <property type="match status" value="1"/>
</dbReference>
<organism evidence="2">
    <name type="scientific">marine metagenome</name>
    <dbReference type="NCBI Taxonomy" id="408172"/>
    <lineage>
        <taxon>unclassified sequences</taxon>
        <taxon>metagenomes</taxon>
        <taxon>ecological metagenomes</taxon>
    </lineage>
</organism>
<name>A0A382EZE3_9ZZZZ</name>
<dbReference type="GO" id="GO:0120147">
    <property type="term" value="F:formylglycine-generating oxidase activity"/>
    <property type="evidence" value="ECO:0007669"/>
    <property type="project" value="TreeGrafter"/>
</dbReference>
<evidence type="ECO:0000259" key="1">
    <source>
        <dbReference type="Pfam" id="PF03781"/>
    </source>
</evidence>
<dbReference type="InterPro" id="IPR042095">
    <property type="entry name" value="SUMF_sf"/>
</dbReference>
<dbReference type="PANTHER" id="PTHR23150">
    <property type="entry name" value="SULFATASE MODIFYING FACTOR 1, 2"/>
    <property type="match status" value="1"/>
</dbReference>
<proteinExistence type="predicted"/>
<feature type="domain" description="Sulfatase-modifying factor enzyme-like" evidence="1">
    <location>
        <begin position="19"/>
        <end position="224"/>
    </location>
</feature>
<dbReference type="AlphaFoldDB" id="A0A382EZE3"/>
<protein>
    <recommendedName>
        <fullName evidence="1">Sulfatase-modifying factor enzyme-like domain-containing protein</fullName>
    </recommendedName>
</protein>
<evidence type="ECO:0000313" key="2">
    <source>
        <dbReference type="EMBL" id="SVB55484.1"/>
    </source>
</evidence>